<evidence type="ECO:0000313" key="3">
    <source>
        <dbReference type="Proteomes" id="UP000321303"/>
    </source>
</evidence>
<dbReference type="OrthoDB" id="9775208at2"/>
<sequence>MIDILIIAGNARSLIANRGDLIQDIKSRGWSVAAAVPSADYLSEVENLGIPIYHFAMGRTGMNPLHDMKTLLSLRQLIKTCKPAAVFGYNIKPVIYGSLAAKSAGVPRIYSMITGLGHAFTADKKQKKHVRMIASFLYRSALLFNKKVFFQNPDDIQEFLDRGILKNATKVVRVYGSGVNREQYPPVALPDGKVTFLYIGRLLREKGITEFCEAATQVKADYPQAQFVAVGGHDPTLPHACSNSDLERWKSAGDVEFVGNVSDVRPWIEQGTVFVFPSYYREGTPRCVLEAMSMGRPIITTDSPGCRETVLRGENGILVPPRDAEAVATAMQRFLNNPQLAAQMGEASIRFVEEYYDVRKVNRTIMDTMELT</sequence>
<keyword evidence="3" id="KW-1185">Reference proteome</keyword>
<protein>
    <submittedName>
        <fullName evidence="2">Glycosyl transferase</fullName>
    </submittedName>
</protein>
<dbReference type="SUPFAM" id="SSF53756">
    <property type="entry name" value="UDP-Glycosyltransferase/glycogen phosphorylase"/>
    <property type="match status" value="1"/>
</dbReference>
<dbReference type="AlphaFoldDB" id="A0A511UVW7"/>
<dbReference type="Pfam" id="PF13692">
    <property type="entry name" value="Glyco_trans_1_4"/>
    <property type="match status" value="1"/>
</dbReference>
<organism evidence="2 3">
    <name type="scientific">Halovibrio variabilis</name>
    <dbReference type="NCBI Taxonomy" id="31910"/>
    <lineage>
        <taxon>Bacteria</taxon>
        <taxon>Pseudomonadati</taxon>
        <taxon>Pseudomonadota</taxon>
        <taxon>Gammaproteobacteria</taxon>
        <taxon>Oceanospirillales</taxon>
        <taxon>Halomonadaceae</taxon>
        <taxon>Halovibrio</taxon>
    </lineage>
</organism>
<dbReference type="CDD" id="cd03808">
    <property type="entry name" value="GT4_CapM-like"/>
    <property type="match status" value="1"/>
</dbReference>
<dbReference type="Pfam" id="PF13477">
    <property type="entry name" value="Glyco_trans_4_2"/>
    <property type="match status" value="1"/>
</dbReference>
<dbReference type="PANTHER" id="PTHR12526:SF638">
    <property type="entry name" value="SPORE COAT PROTEIN SA"/>
    <property type="match status" value="1"/>
</dbReference>
<reference evidence="2 3" key="1">
    <citation type="submission" date="2019-07" db="EMBL/GenBank/DDBJ databases">
        <title>Whole genome shotgun sequence of Halomonas variabilis NBRC 102410.</title>
        <authorList>
            <person name="Hosoyama A."/>
            <person name="Uohara A."/>
            <person name="Ohji S."/>
            <person name="Ichikawa N."/>
        </authorList>
    </citation>
    <scope>NUCLEOTIDE SEQUENCE [LARGE SCALE GENOMIC DNA]</scope>
    <source>
        <strain evidence="2 3">NBRC 102410</strain>
    </source>
</reference>
<dbReference type="EMBL" id="BJXV01000025">
    <property type="protein sequence ID" value="GEN29593.1"/>
    <property type="molecule type" value="Genomic_DNA"/>
</dbReference>
<evidence type="ECO:0000313" key="2">
    <source>
        <dbReference type="EMBL" id="GEN29593.1"/>
    </source>
</evidence>
<dbReference type="InterPro" id="IPR028098">
    <property type="entry name" value="Glyco_trans_4-like_N"/>
</dbReference>
<dbReference type="RefSeq" id="WP_146876498.1">
    <property type="nucleotide sequence ID" value="NZ_BJXV01000025.1"/>
</dbReference>
<dbReference type="GO" id="GO:0016757">
    <property type="term" value="F:glycosyltransferase activity"/>
    <property type="evidence" value="ECO:0007669"/>
    <property type="project" value="TreeGrafter"/>
</dbReference>
<feature type="domain" description="Glycosyltransferase subfamily 4-like N-terminal" evidence="1">
    <location>
        <begin position="21"/>
        <end position="151"/>
    </location>
</feature>
<evidence type="ECO:0000259" key="1">
    <source>
        <dbReference type="Pfam" id="PF13477"/>
    </source>
</evidence>
<dbReference type="Proteomes" id="UP000321303">
    <property type="component" value="Unassembled WGS sequence"/>
</dbReference>
<dbReference type="Gene3D" id="3.40.50.2000">
    <property type="entry name" value="Glycogen Phosphorylase B"/>
    <property type="match status" value="2"/>
</dbReference>
<proteinExistence type="predicted"/>
<dbReference type="PANTHER" id="PTHR12526">
    <property type="entry name" value="GLYCOSYLTRANSFERASE"/>
    <property type="match status" value="1"/>
</dbReference>
<accession>A0A511UVW7</accession>
<gene>
    <name evidence="2" type="ORF">HVA01_32390</name>
</gene>
<keyword evidence="2" id="KW-0808">Transferase</keyword>
<comment type="caution">
    <text evidence="2">The sequence shown here is derived from an EMBL/GenBank/DDBJ whole genome shotgun (WGS) entry which is preliminary data.</text>
</comment>
<name>A0A511UVW7_9GAMM</name>